<gene>
    <name evidence="4" type="ORF">CAP_4441</name>
</gene>
<evidence type="ECO:0000313" key="4">
    <source>
        <dbReference type="EMBL" id="EYF04473.1"/>
    </source>
</evidence>
<feature type="region of interest" description="Disordered" evidence="1">
    <location>
        <begin position="163"/>
        <end position="185"/>
    </location>
</feature>
<dbReference type="Proteomes" id="UP000019678">
    <property type="component" value="Unassembled WGS sequence"/>
</dbReference>
<keyword evidence="3" id="KW-0732">Signal</keyword>
<feature type="chain" id="PRO_5001499974" description="PEGA domain-containing protein" evidence="3">
    <location>
        <begin position="23"/>
        <end position="299"/>
    </location>
</feature>
<keyword evidence="2" id="KW-0812">Transmembrane</keyword>
<feature type="signal peptide" evidence="3">
    <location>
        <begin position="1"/>
        <end position="22"/>
    </location>
</feature>
<keyword evidence="2" id="KW-1133">Transmembrane helix</keyword>
<name>A0A017T5D1_9BACT</name>
<feature type="transmembrane region" description="Helical" evidence="2">
    <location>
        <begin position="193"/>
        <end position="214"/>
    </location>
</feature>
<evidence type="ECO:0000256" key="1">
    <source>
        <dbReference type="SAM" id="MobiDB-lite"/>
    </source>
</evidence>
<comment type="caution">
    <text evidence="4">The sequence shown here is derived from an EMBL/GenBank/DDBJ whole genome shotgun (WGS) entry which is preliminary data.</text>
</comment>
<organism evidence="4 5">
    <name type="scientific">Chondromyces apiculatus DSM 436</name>
    <dbReference type="NCBI Taxonomy" id="1192034"/>
    <lineage>
        <taxon>Bacteria</taxon>
        <taxon>Pseudomonadati</taxon>
        <taxon>Myxococcota</taxon>
        <taxon>Polyangia</taxon>
        <taxon>Polyangiales</taxon>
        <taxon>Polyangiaceae</taxon>
        <taxon>Chondromyces</taxon>
    </lineage>
</organism>
<protein>
    <recommendedName>
        <fullName evidence="6">PEGA domain-containing protein</fullName>
    </recommendedName>
</protein>
<sequence length="299" mass="30948">MTHAVPRPCLVALALTALTSTAFLPSSLAKPTAAQTKRACATAYEETQSLRSDGKLQAARDKAVLCAADACPAVVRGDCTRWLQEIEDSQPTVVFHVTAPDGRETADVRLQIDGKLTHERLDGTALPIDPGEHLLRFEIPGADPIEQRHVIREGEKLRAISVSFAPEPPPSTASGPSSALPDDTTASRGTPGLVWVLGGIGIASLGVGATFGILGITQKSDLEDTCAPRCNDTDVSAVRTKLLAADIGVGVGVVSLGVATVLFLTSGPSAKTDARRPLPVDLALTPLTGGGYAGISGTF</sequence>
<evidence type="ECO:0000256" key="2">
    <source>
        <dbReference type="SAM" id="Phobius"/>
    </source>
</evidence>
<accession>A0A017T5D1</accession>
<reference evidence="4 5" key="1">
    <citation type="submission" date="2013-05" db="EMBL/GenBank/DDBJ databases">
        <title>Genome assembly of Chondromyces apiculatus DSM 436.</title>
        <authorList>
            <person name="Sharma G."/>
            <person name="Khatri I."/>
            <person name="Kaur C."/>
            <person name="Mayilraj S."/>
            <person name="Subramanian S."/>
        </authorList>
    </citation>
    <scope>NUCLEOTIDE SEQUENCE [LARGE SCALE GENOMIC DNA]</scope>
    <source>
        <strain evidence="4 5">DSM 436</strain>
    </source>
</reference>
<keyword evidence="2" id="KW-0472">Membrane</keyword>
<dbReference type="EMBL" id="ASRX01000033">
    <property type="protein sequence ID" value="EYF04473.1"/>
    <property type="molecule type" value="Genomic_DNA"/>
</dbReference>
<proteinExistence type="predicted"/>
<evidence type="ECO:0008006" key="6">
    <source>
        <dbReference type="Google" id="ProtNLM"/>
    </source>
</evidence>
<dbReference type="AlphaFoldDB" id="A0A017T5D1"/>
<feature type="transmembrane region" description="Helical" evidence="2">
    <location>
        <begin position="242"/>
        <end position="264"/>
    </location>
</feature>
<evidence type="ECO:0000256" key="3">
    <source>
        <dbReference type="SAM" id="SignalP"/>
    </source>
</evidence>
<feature type="compositionally biased region" description="Low complexity" evidence="1">
    <location>
        <begin position="172"/>
        <end position="181"/>
    </location>
</feature>
<dbReference type="STRING" id="1192034.CAP_4441"/>
<keyword evidence="5" id="KW-1185">Reference proteome</keyword>
<evidence type="ECO:0000313" key="5">
    <source>
        <dbReference type="Proteomes" id="UP000019678"/>
    </source>
</evidence>